<dbReference type="EMBL" id="JALLAZ020001528">
    <property type="protein sequence ID" value="KAL3773503.1"/>
    <property type="molecule type" value="Genomic_DNA"/>
</dbReference>
<gene>
    <name evidence="1" type="ORF">ACHAW5_000500</name>
</gene>
<sequence>MSTGANVVLDRDDERSFRPTRYHKSIEYSVNRRDLDHANDDVASSSWPEVRVSLELHDPKSAPLTNVFNPLVLCPLGEVTIGRMGRRTGQNRTGGLPPSLVRTHTIDRNGRARGGRVLDFTASMSTDLKLLFVGDSVLVQLAQAVDEFLGGRVLNSRTVLWECWAGHEGGSVVAPTRGGGVSAMWRMTGLLSMANRGKPPANSGGGGWSDAEIDAFLNHTYRTSSSTAGGGNSTIVGSFDVVVIRVMHGWMELHEITHERIVEAVELCHELLGATTVVLMTVPFSNNVKTAEDMARVKEINDDMRTIARTWHSRTNGDDVKGVQHVLVLEYGMYFNHIIWSNARHLNYSVTSPLGATPSVFDLEGPKFLLDRLDDKVKFPPSAPMICSSAPNRGKCNRNSLFRDGMHICPETLASRYASGIACVLGCVYNRRRPNSARVEESIRMCESECNEQFLSVMPVEESWIDTHTTLASFSD</sequence>
<dbReference type="AlphaFoldDB" id="A0ABD3NBS9"/>
<keyword evidence="2" id="KW-1185">Reference proteome</keyword>
<evidence type="ECO:0000313" key="2">
    <source>
        <dbReference type="Proteomes" id="UP001530315"/>
    </source>
</evidence>
<evidence type="ECO:0000313" key="1">
    <source>
        <dbReference type="EMBL" id="KAL3773503.1"/>
    </source>
</evidence>
<protein>
    <submittedName>
        <fullName evidence="1">Uncharacterized protein</fullName>
    </submittedName>
</protein>
<name>A0ABD3NBS9_9STRA</name>
<reference evidence="1 2" key="1">
    <citation type="submission" date="2024-10" db="EMBL/GenBank/DDBJ databases">
        <title>Updated reference genomes for cyclostephanoid diatoms.</title>
        <authorList>
            <person name="Roberts W.R."/>
            <person name="Alverson A.J."/>
        </authorList>
    </citation>
    <scope>NUCLEOTIDE SEQUENCE [LARGE SCALE GENOMIC DNA]</scope>
    <source>
        <strain evidence="1 2">AJA276-08</strain>
    </source>
</reference>
<dbReference type="Proteomes" id="UP001530315">
    <property type="component" value="Unassembled WGS sequence"/>
</dbReference>
<proteinExistence type="predicted"/>
<comment type="caution">
    <text evidence="1">The sequence shown here is derived from an EMBL/GenBank/DDBJ whole genome shotgun (WGS) entry which is preliminary data.</text>
</comment>
<organism evidence="1 2">
    <name type="scientific">Stephanodiscus triporus</name>
    <dbReference type="NCBI Taxonomy" id="2934178"/>
    <lineage>
        <taxon>Eukaryota</taxon>
        <taxon>Sar</taxon>
        <taxon>Stramenopiles</taxon>
        <taxon>Ochrophyta</taxon>
        <taxon>Bacillariophyta</taxon>
        <taxon>Coscinodiscophyceae</taxon>
        <taxon>Thalassiosirophycidae</taxon>
        <taxon>Stephanodiscales</taxon>
        <taxon>Stephanodiscaceae</taxon>
        <taxon>Stephanodiscus</taxon>
    </lineage>
</organism>
<accession>A0ABD3NBS9</accession>